<feature type="transmembrane region" description="Helical" evidence="2">
    <location>
        <begin position="152"/>
        <end position="172"/>
    </location>
</feature>
<feature type="transmembrane region" description="Helical" evidence="2">
    <location>
        <begin position="128"/>
        <end position="146"/>
    </location>
</feature>
<evidence type="ECO:0000256" key="1">
    <source>
        <dbReference type="SAM" id="MobiDB-lite"/>
    </source>
</evidence>
<keyword evidence="2" id="KW-0812">Transmembrane</keyword>
<feature type="transmembrane region" description="Helical" evidence="2">
    <location>
        <begin position="99"/>
        <end position="116"/>
    </location>
</feature>
<feature type="transmembrane region" description="Helical" evidence="2">
    <location>
        <begin position="70"/>
        <end position="93"/>
    </location>
</feature>
<keyword evidence="2" id="KW-0472">Membrane</keyword>
<proteinExistence type="predicted"/>
<dbReference type="RefSeq" id="WP_366289461.1">
    <property type="nucleotide sequence ID" value="NZ_CP159992.1"/>
</dbReference>
<feature type="transmembrane region" description="Helical" evidence="2">
    <location>
        <begin position="204"/>
        <end position="225"/>
    </location>
</feature>
<evidence type="ECO:0008006" key="4">
    <source>
        <dbReference type="Google" id="ProtNLM"/>
    </source>
</evidence>
<feature type="transmembrane region" description="Helical" evidence="2">
    <location>
        <begin position="12"/>
        <end position="33"/>
    </location>
</feature>
<evidence type="ECO:0000256" key="2">
    <source>
        <dbReference type="SAM" id="Phobius"/>
    </source>
</evidence>
<reference evidence="3" key="1">
    <citation type="submission" date="2024-05" db="EMBL/GenBank/DDBJ databases">
        <title>Draft genome assemblies of 36 bacteria isolated from hibernating arctic ground squirrels.</title>
        <authorList>
            <person name="McKee H."/>
            <person name="Mullen L."/>
            <person name="Drown D.M."/>
            <person name="Duddleston K.N."/>
        </authorList>
    </citation>
    <scope>NUCLEOTIDE SEQUENCE</scope>
    <source>
        <strain evidence="3">AN1007</strain>
    </source>
</reference>
<feature type="transmembrane region" description="Helical" evidence="2">
    <location>
        <begin position="277"/>
        <end position="295"/>
    </location>
</feature>
<feature type="region of interest" description="Disordered" evidence="1">
    <location>
        <begin position="244"/>
        <end position="263"/>
    </location>
</feature>
<protein>
    <recommendedName>
        <fullName evidence="4">DUF4129 domain-containing protein</fullName>
    </recommendedName>
</protein>
<dbReference type="EMBL" id="CP159992">
    <property type="protein sequence ID" value="XCP93002.1"/>
    <property type="molecule type" value="Genomic_DNA"/>
</dbReference>
<keyword evidence="2" id="KW-1133">Transmembrane helix</keyword>
<accession>A0AAU8N6H7</accession>
<dbReference type="AlphaFoldDB" id="A0AAU8N6H7"/>
<evidence type="ECO:0000313" key="3">
    <source>
        <dbReference type="EMBL" id="XCP93002.1"/>
    </source>
</evidence>
<organism evidence="3">
    <name type="scientific">Paenibacillus sp. AN1007</name>
    <dbReference type="NCBI Taxonomy" id="3151385"/>
    <lineage>
        <taxon>Bacteria</taxon>
        <taxon>Bacillati</taxon>
        <taxon>Bacillota</taxon>
        <taxon>Bacilli</taxon>
        <taxon>Bacillales</taxon>
        <taxon>Paenibacillaceae</taxon>
        <taxon>Paenibacillus</taxon>
    </lineage>
</organism>
<gene>
    <name evidence="3" type="ORF">ABXS70_17345</name>
</gene>
<feature type="transmembrane region" description="Helical" evidence="2">
    <location>
        <begin position="39"/>
        <end position="58"/>
    </location>
</feature>
<name>A0AAU8N6H7_9BACL</name>
<sequence length="439" mass="49715">MSDQGEIKQTFLIPVLSVLLIAIYLFPFFTLTSLYTESYFPYLLFILFALTACSAQWTRYRYTKLAEQSSFVRGVIASAAGILSALALGTVLTLSLPEVITLGVGIFTAVYIGLNFDPAYHSITLWRLQITGTISAIVLTIAAAQIEFLQPMLLYTGYVYAAGVISFGFWIVGQYRAQLDRAVLNDGRRRMVLREFTRANHRRITWMLIIIAGIGAFPSLAAWLAPLRDRLLAWIRGLFGNPSPPQLPDTPQMPNEPMNLPDELSGPPSEPSVFWDILGWIVFGAAAALIAWLLFRLGRTVLDKLAQRFKGMLQPVQKRQGPKTEYVDISETLEAPTKVRKRWFRKKEPVPVQAGDRIRYYYRMWVSQAVERGAQIEKSHTPLEAAKTIKMSRSKPKDGAEDEIARRLPEVYNAVRYGEKAEENTDMVEMDRIWKSYSK</sequence>